<dbReference type="Pfam" id="PF07804">
    <property type="entry name" value="HipA_C"/>
    <property type="match status" value="1"/>
</dbReference>
<evidence type="ECO:0000256" key="3">
    <source>
        <dbReference type="ARBA" id="ARBA00022777"/>
    </source>
</evidence>
<dbReference type="KEGG" id="acib:ACBT_2197"/>
<dbReference type="RefSeq" id="WP_024774505.1">
    <property type="nucleotide sequence ID" value="NZ_CP054051.1"/>
</dbReference>
<protein>
    <submittedName>
        <fullName evidence="5">Toxin-antitoxin system, toxin component, HipA family</fullName>
    </submittedName>
</protein>
<dbReference type="PANTHER" id="PTHR37419:SF1">
    <property type="entry name" value="SERINE_THREONINE-PROTEIN KINASE TOXIN HIPA"/>
    <property type="match status" value="1"/>
</dbReference>
<dbReference type="InterPro" id="IPR012893">
    <property type="entry name" value="HipA-like_C"/>
</dbReference>
<dbReference type="GO" id="GO:0004674">
    <property type="term" value="F:protein serine/threonine kinase activity"/>
    <property type="evidence" value="ECO:0007669"/>
    <property type="project" value="TreeGrafter"/>
</dbReference>
<dbReference type="AlphaFoldDB" id="A0A7L5JSG2"/>
<organism evidence="5 6">
    <name type="scientific">Aliarcobacter cibarius</name>
    <dbReference type="NCBI Taxonomy" id="255507"/>
    <lineage>
        <taxon>Bacteria</taxon>
        <taxon>Pseudomonadati</taxon>
        <taxon>Campylobacterota</taxon>
        <taxon>Epsilonproteobacteria</taxon>
        <taxon>Campylobacterales</taxon>
        <taxon>Arcobacteraceae</taxon>
        <taxon>Aliarcobacter</taxon>
    </lineage>
</organism>
<gene>
    <name evidence="5" type="ORF">ACBT_2197</name>
</gene>
<sequence>MKIFVVKNKQFIGTLSEEIGKIRFVYNDEIPAGSYFQGLKEKENISSNLFPIFENMLPEFEQLNFIKAQNNISTQIEVLLYLTDIHGSYEFYTQNDIEKLELQKQNIFNFIDTKEEILDNNYTFPNILDYSLSIDDSILYPNGLANSKVIGLSGYQYKFSIIKDDINKTISYDETKNSNYFMKPYSKFYTSYMPNEKDRSYIPYLLINEHLFMSLARDFGFSVPYNGIIKHDSDYHYIIKRFDRYGELKIDHHEILTLMNKNSDQKYKVSMREVLETAKMYISKEQLVELFRFIVFSVVIGHGDLHAKNLSLIYSSNKLDERAMQLSPFYDISTTKIYKDTKKNDVGLKIENRTSKVKKTDLLQLALCIDIDQNLVDNLIELTSKQFIDTFQTYIEKLPDSIKALPYHTSKYGGQKPFEAVLKEYYKNRVEDLYNNLLEKFNSHSIWE</sequence>
<dbReference type="Proteomes" id="UP000509513">
    <property type="component" value="Chromosome"/>
</dbReference>
<reference evidence="5 6" key="1">
    <citation type="submission" date="2020-05" db="EMBL/GenBank/DDBJ databases">
        <title>Complete genome sequencing of Campylobacter and Arcobacter type strains.</title>
        <authorList>
            <person name="Miller W.G."/>
            <person name="Yee E."/>
        </authorList>
    </citation>
    <scope>NUCLEOTIDE SEQUENCE [LARGE SCALE GENOMIC DNA]</scope>
    <source>
        <strain evidence="5 6">LMG 21996</strain>
    </source>
</reference>
<dbReference type="InterPro" id="IPR052028">
    <property type="entry name" value="HipA_Ser/Thr_kinase"/>
</dbReference>
<keyword evidence="2" id="KW-0808">Transferase</keyword>
<dbReference type="PANTHER" id="PTHR37419">
    <property type="entry name" value="SERINE/THREONINE-PROTEIN KINASE TOXIN HIPA"/>
    <property type="match status" value="1"/>
</dbReference>
<keyword evidence="3" id="KW-0418">Kinase</keyword>
<evidence type="ECO:0000259" key="4">
    <source>
        <dbReference type="Pfam" id="PF07804"/>
    </source>
</evidence>
<evidence type="ECO:0000256" key="1">
    <source>
        <dbReference type="ARBA" id="ARBA00010164"/>
    </source>
</evidence>
<proteinExistence type="inferred from homology"/>
<evidence type="ECO:0000313" key="6">
    <source>
        <dbReference type="Proteomes" id="UP000509513"/>
    </source>
</evidence>
<dbReference type="GO" id="GO:0005829">
    <property type="term" value="C:cytosol"/>
    <property type="evidence" value="ECO:0007669"/>
    <property type="project" value="TreeGrafter"/>
</dbReference>
<evidence type="ECO:0000313" key="5">
    <source>
        <dbReference type="EMBL" id="QKJ28079.1"/>
    </source>
</evidence>
<evidence type="ECO:0000256" key="2">
    <source>
        <dbReference type="ARBA" id="ARBA00022679"/>
    </source>
</evidence>
<accession>A0A7L5JSG2</accession>
<comment type="similarity">
    <text evidence="1">Belongs to the HipA Ser/Thr kinase family.</text>
</comment>
<name>A0A7L5JSG2_9BACT</name>
<dbReference type="EMBL" id="CP054051">
    <property type="protein sequence ID" value="QKJ28079.1"/>
    <property type="molecule type" value="Genomic_DNA"/>
</dbReference>
<feature type="domain" description="HipA-like C-terminal" evidence="4">
    <location>
        <begin position="151"/>
        <end position="384"/>
    </location>
</feature>